<dbReference type="HOGENOM" id="CLU_459270_0_0_1"/>
<accession>W9WWB2</accession>
<feature type="compositionally biased region" description="Polar residues" evidence="6">
    <location>
        <begin position="448"/>
        <end position="460"/>
    </location>
</feature>
<evidence type="ECO:0000313" key="7">
    <source>
        <dbReference type="EMBL" id="EXJ72492.1"/>
    </source>
</evidence>
<comment type="caution">
    <text evidence="7">The sequence shown here is derived from an EMBL/GenBank/DDBJ whole genome shotgun (WGS) entry which is preliminary data.</text>
</comment>
<sequence>MSASSLKYLLHDSAKLVPEQYVGEFFAKKARQQLQTSEASDQIGRIQTLCTLVLYEVHRGNGVQTWSEIGLDCFVAKKLLRLILFEAFTRSLIQLSEATQQITSEDMEDLEIAEMFLRLMELLHGVGNSLLRTSLYDYERGCWTKSHATRQLAHLLELQLRIQNFNDGRLGLSMQPHWHSNSAFRSLQSELDDYLLQQPDDLCLTRDMLHRWIDQGFIDRVHCALLWHCCVMVLNRVFLPIRTSSIKGSKFQEYPMAPKHFLVERENVCTASATTTPLMGYSCYHSSLLLLDRLHDSSGQDWTDAMQNLSINFAILGAMRSFYPPTELWIETLLKVQGHRIQSSQEGSSALFSHYFRRFRELKEPALIPIQAANQEVQAECDNWSRRLGENHNDTISAGETSLRSAIPQRTWLDEYQTILEEQMAGYATVDDESQNLAPLQRSDTDRTPNSIPSRPQDSLSHLALSPSANGQLPTTQDLTQCCDAGLQPEGHSTSTSLVATNVSLTEEVTHANVGSTGQAFPEHRFRGATHESAQGELTLHNTWIQPPLPEFSDDFDVESLLFEQLGQGESWVVTQRPACMGQWSLGAHFGMMS</sequence>
<gene>
    <name evidence="7" type="ORF">A1O5_04997</name>
</gene>
<dbReference type="InterPro" id="IPR050815">
    <property type="entry name" value="TF_fung"/>
</dbReference>
<evidence type="ECO:0000313" key="8">
    <source>
        <dbReference type="Proteomes" id="UP000019471"/>
    </source>
</evidence>
<feature type="compositionally biased region" description="Polar residues" evidence="6">
    <location>
        <begin position="467"/>
        <end position="477"/>
    </location>
</feature>
<keyword evidence="4" id="KW-0804">Transcription</keyword>
<dbReference type="GeneID" id="19189717"/>
<dbReference type="GO" id="GO:0046872">
    <property type="term" value="F:metal ion binding"/>
    <property type="evidence" value="ECO:0007669"/>
    <property type="project" value="UniProtKB-KW"/>
</dbReference>
<evidence type="ECO:0000256" key="5">
    <source>
        <dbReference type="ARBA" id="ARBA00023242"/>
    </source>
</evidence>
<dbReference type="RefSeq" id="XP_007743790.1">
    <property type="nucleotide sequence ID" value="XM_007745600.1"/>
</dbReference>
<dbReference type="OrthoDB" id="10261408at2759"/>
<dbReference type="AlphaFoldDB" id="W9WWB2"/>
<reference evidence="7 8" key="1">
    <citation type="submission" date="2013-03" db="EMBL/GenBank/DDBJ databases">
        <title>The Genome Sequence of Cladophialophora psammophila CBS 110553.</title>
        <authorList>
            <consortium name="The Broad Institute Genomics Platform"/>
            <person name="Cuomo C."/>
            <person name="de Hoog S."/>
            <person name="Gorbushina A."/>
            <person name="Walker B."/>
            <person name="Young S.K."/>
            <person name="Zeng Q."/>
            <person name="Gargeya S."/>
            <person name="Fitzgerald M."/>
            <person name="Haas B."/>
            <person name="Abouelleil A."/>
            <person name="Allen A.W."/>
            <person name="Alvarado L."/>
            <person name="Arachchi H.M."/>
            <person name="Berlin A.M."/>
            <person name="Chapman S.B."/>
            <person name="Gainer-Dewar J."/>
            <person name="Goldberg J."/>
            <person name="Griggs A."/>
            <person name="Gujja S."/>
            <person name="Hansen M."/>
            <person name="Howarth C."/>
            <person name="Imamovic A."/>
            <person name="Ireland A."/>
            <person name="Larimer J."/>
            <person name="McCowan C."/>
            <person name="Murphy C."/>
            <person name="Pearson M."/>
            <person name="Poon T.W."/>
            <person name="Priest M."/>
            <person name="Roberts A."/>
            <person name="Saif S."/>
            <person name="Shea T."/>
            <person name="Sisk P."/>
            <person name="Sykes S."/>
            <person name="Wortman J."/>
            <person name="Nusbaum C."/>
            <person name="Birren B."/>
        </authorList>
    </citation>
    <scope>NUCLEOTIDE SEQUENCE [LARGE SCALE GENOMIC DNA]</scope>
    <source>
        <strain evidence="7 8">CBS 110553</strain>
    </source>
</reference>
<evidence type="ECO:0000256" key="3">
    <source>
        <dbReference type="ARBA" id="ARBA00023015"/>
    </source>
</evidence>
<protein>
    <recommendedName>
        <fullName evidence="9">Transcription factor domain-containing protein</fullName>
    </recommendedName>
</protein>
<dbReference type="GO" id="GO:0005634">
    <property type="term" value="C:nucleus"/>
    <property type="evidence" value="ECO:0007669"/>
    <property type="project" value="UniProtKB-SubCell"/>
</dbReference>
<feature type="region of interest" description="Disordered" evidence="6">
    <location>
        <begin position="430"/>
        <end position="477"/>
    </location>
</feature>
<dbReference type="EMBL" id="AMGX01000006">
    <property type="protein sequence ID" value="EXJ72492.1"/>
    <property type="molecule type" value="Genomic_DNA"/>
</dbReference>
<dbReference type="GO" id="GO:0000981">
    <property type="term" value="F:DNA-binding transcription factor activity, RNA polymerase II-specific"/>
    <property type="evidence" value="ECO:0007669"/>
    <property type="project" value="InterPro"/>
</dbReference>
<dbReference type="PANTHER" id="PTHR47338:SF5">
    <property type="entry name" value="ZN(II)2CYS6 TRANSCRIPTION FACTOR (EUROFUNG)"/>
    <property type="match status" value="1"/>
</dbReference>
<keyword evidence="5" id="KW-0539">Nucleus</keyword>
<evidence type="ECO:0000256" key="4">
    <source>
        <dbReference type="ARBA" id="ARBA00023163"/>
    </source>
</evidence>
<evidence type="ECO:0000256" key="2">
    <source>
        <dbReference type="ARBA" id="ARBA00022723"/>
    </source>
</evidence>
<organism evidence="7 8">
    <name type="scientific">Cladophialophora psammophila CBS 110553</name>
    <dbReference type="NCBI Taxonomy" id="1182543"/>
    <lineage>
        <taxon>Eukaryota</taxon>
        <taxon>Fungi</taxon>
        <taxon>Dikarya</taxon>
        <taxon>Ascomycota</taxon>
        <taxon>Pezizomycotina</taxon>
        <taxon>Eurotiomycetes</taxon>
        <taxon>Chaetothyriomycetidae</taxon>
        <taxon>Chaetothyriales</taxon>
        <taxon>Herpotrichiellaceae</taxon>
        <taxon>Cladophialophora</taxon>
    </lineage>
</organism>
<evidence type="ECO:0000256" key="6">
    <source>
        <dbReference type="SAM" id="MobiDB-lite"/>
    </source>
</evidence>
<evidence type="ECO:0008006" key="9">
    <source>
        <dbReference type="Google" id="ProtNLM"/>
    </source>
</evidence>
<dbReference type="PANTHER" id="PTHR47338">
    <property type="entry name" value="ZN(II)2CYS6 TRANSCRIPTION FACTOR (EUROFUNG)-RELATED"/>
    <property type="match status" value="1"/>
</dbReference>
<keyword evidence="3" id="KW-0805">Transcription regulation</keyword>
<proteinExistence type="predicted"/>
<comment type="subcellular location">
    <subcellularLocation>
        <location evidence="1">Nucleus</location>
    </subcellularLocation>
</comment>
<name>W9WWB2_9EURO</name>
<dbReference type="Proteomes" id="UP000019471">
    <property type="component" value="Unassembled WGS sequence"/>
</dbReference>
<keyword evidence="8" id="KW-1185">Reference proteome</keyword>
<keyword evidence="2" id="KW-0479">Metal-binding</keyword>
<evidence type="ECO:0000256" key="1">
    <source>
        <dbReference type="ARBA" id="ARBA00004123"/>
    </source>
</evidence>